<dbReference type="PANTHER" id="PTHR14987">
    <property type="entry name" value="PROTEIN LBH-RELATED"/>
    <property type="match status" value="1"/>
</dbReference>
<dbReference type="PANTHER" id="PTHR14987:SF2">
    <property type="entry name" value="PROTEIN LBH"/>
    <property type="match status" value="1"/>
</dbReference>
<comment type="similarity">
    <text evidence="3">Belongs to the LBH family.</text>
</comment>
<dbReference type="SUPFAM" id="SSF47986">
    <property type="entry name" value="DEATH domain"/>
    <property type="match status" value="1"/>
</dbReference>
<keyword evidence="6" id="KW-0805">Transcription regulation</keyword>
<keyword evidence="12" id="KW-1185">Reference proteome</keyword>
<dbReference type="AlphaFoldDB" id="A0A9Q1DLY0"/>
<dbReference type="EMBL" id="JAFJMO010000006">
    <property type="protein sequence ID" value="KAJ8274967.1"/>
    <property type="molecule type" value="Genomic_DNA"/>
</dbReference>
<feature type="compositionally biased region" description="Basic and acidic residues" evidence="9">
    <location>
        <begin position="240"/>
        <end position="252"/>
    </location>
</feature>
<dbReference type="PRINTS" id="PR01881">
    <property type="entry name" value="LBHPROTEIN"/>
</dbReference>
<gene>
    <name evidence="11" type="ORF">COCON_G00095920</name>
</gene>
<organism evidence="11 12">
    <name type="scientific">Conger conger</name>
    <name type="common">Conger eel</name>
    <name type="synonym">Muraena conger</name>
    <dbReference type="NCBI Taxonomy" id="82655"/>
    <lineage>
        <taxon>Eukaryota</taxon>
        <taxon>Metazoa</taxon>
        <taxon>Chordata</taxon>
        <taxon>Craniata</taxon>
        <taxon>Vertebrata</taxon>
        <taxon>Euteleostomi</taxon>
        <taxon>Actinopterygii</taxon>
        <taxon>Neopterygii</taxon>
        <taxon>Teleostei</taxon>
        <taxon>Anguilliformes</taxon>
        <taxon>Congridae</taxon>
        <taxon>Conger</taxon>
    </lineage>
</organism>
<evidence type="ECO:0000256" key="3">
    <source>
        <dbReference type="ARBA" id="ARBA00010862"/>
    </source>
</evidence>
<sequence>MDAEGTKVAEFILQHMSDIIEGLSEAGTMQAADKLLGKKLIESQTYDRIRNESIPAEKVRALYSAMRPGDQQSYLVFYEYLKQKQQFLMNQLEEKARNETDSGPPGKKPRFEEPVQMQVQEARHETDSGSSLNFAGYTLTKLLEHVEDQKKMEIGFERCDFTSVYCPQFQRSLFVTGQEMTQVMTSTPMEDLHHSPREDRPSYQIFPDPSDFERCCKLRDRLPSIVVEPMEEEEEEVESGELRWPPKDFLVREEEEEGMGKSEAGQPAQNCKH</sequence>
<comment type="caution">
    <text evidence="11">The sequence shown here is derived from an EMBL/GenBank/DDBJ whole genome shotgun (WGS) entry which is preliminary data.</text>
</comment>
<dbReference type="Proteomes" id="UP001152803">
    <property type="component" value="Unassembled WGS sequence"/>
</dbReference>
<dbReference type="PROSITE" id="PS50209">
    <property type="entry name" value="CARD"/>
    <property type="match status" value="1"/>
</dbReference>
<dbReference type="GO" id="GO:0005634">
    <property type="term" value="C:nucleus"/>
    <property type="evidence" value="ECO:0007669"/>
    <property type="project" value="UniProtKB-SubCell"/>
</dbReference>
<evidence type="ECO:0000256" key="1">
    <source>
        <dbReference type="ARBA" id="ARBA00004123"/>
    </source>
</evidence>
<reference evidence="11" key="1">
    <citation type="journal article" date="2023" name="Science">
        <title>Genome structures resolve the early diversification of teleost fishes.</title>
        <authorList>
            <person name="Parey E."/>
            <person name="Louis A."/>
            <person name="Montfort J."/>
            <person name="Bouchez O."/>
            <person name="Roques C."/>
            <person name="Iampietro C."/>
            <person name="Lluch J."/>
            <person name="Castinel A."/>
            <person name="Donnadieu C."/>
            <person name="Desvignes T."/>
            <person name="Floi Bucao C."/>
            <person name="Jouanno E."/>
            <person name="Wen M."/>
            <person name="Mejri S."/>
            <person name="Dirks R."/>
            <person name="Jansen H."/>
            <person name="Henkel C."/>
            <person name="Chen W.J."/>
            <person name="Zahm M."/>
            <person name="Cabau C."/>
            <person name="Klopp C."/>
            <person name="Thompson A.W."/>
            <person name="Robinson-Rechavi M."/>
            <person name="Braasch I."/>
            <person name="Lecointre G."/>
            <person name="Bobe J."/>
            <person name="Postlethwait J.H."/>
            <person name="Berthelot C."/>
            <person name="Roest Crollius H."/>
            <person name="Guiguen Y."/>
        </authorList>
    </citation>
    <scope>NUCLEOTIDE SEQUENCE</scope>
    <source>
        <strain evidence="11">Concon-B</strain>
    </source>
</reference>
<evidence type="ECO:0000256" key="6">
    <source>
        <dbReference type="ARBA" id="ARBA00023015"/>
    </source>
</evidence>
<evidence type="ECO:0000313" key="12">
    <source>
        <dbReference type="Proteomes" id="UP001152803"/>
    </source>
</evidence>
<dbReference type="GO" id="GO:0045893">
    <property type="term" value="P:positive regulation of DNA-templated transcription"/>
    <property type="evidence" value="ECO:0007669"/>
    <property type="project" value="TreeGrafter"/>
</dbReference>
<feature type="compositionally biased region" description="Acidic residues" evidence="9">
    <location>
        <begin position="229"/>
        <end position="239"/>
    </location>
</feature>
<protein>
    <recommendedName>
        <fullName evidence="4">Protein LBH</fullName>
    </recommendedName>
</protein>
<feature type="region of interest" description="Disordered" evidence="9">
    <location>
        <begin position="227"/>
        <end position="273"/>
    </location>
</feature>
<keyword evidence="8" id="KW-0539">Nucleus</keyword>
<evidence type="ECO:0000256" key="5">
    <source>
        <dbReference type="ARBA" id="ARBA00022490"/>
    </source>
</evidence>
<proteinExistence type="inferred from homology"/>
<dbReference type="GO" id="GO:0042981">
    <property type="term" value="P:regulation of apoptotic process"/>
    <property type="evidence" value="ECO:0007669"/>
    <property type="project" value="InterPro"/>
</dbReference>
<dbReference type="InterPro" id="IPR038990">
    <property type="entry name" value="LBH_dom"/>
</dbReference>
<evidence type="ECO:0000256" key="8">
    <source>
        <dbReference type="ARBA" id="ARBA00023242"/>
    </source>
</evidence>
<keyword evidence="7" id="KW-0804">Transcription</keyword>
<dbReference type="GO" id="GO:0005737">
    <property type="term" value="C:cytoplasm"/>
    <property type="evidence" value="ECO:0007669"/>
    <property type="project" value="UniProtKB-SubCell"/>
</dbReference>
<dbReference type="Pfam" id="PF00619">
    <property type="entry name" value="CARD"/>
    <property type="match status" value="1"/>
</dbReference>
<name>A0A9Q1DLY0_CONCO</name>
<feature type="domain" description="CARD" evidence="10">
    <location>
        <begin position="4"/>
        <end position="96"/>
    </location>
</feature>
<evidence type="ECO:0000256" key="7">
    <source>
        <dbReference type="ARBA" id="ARBA00023163"/>
    </source>
</evidence>
<dbReference type="InterPro" id="IPR001315">
    <property type="entry name" value="CARD"/>
</dbReference>
<evidence type="ECO:0000256" key="4">
    <source>
        <dbReference type="ARBA" id="ARBA00017731"/>
    </source>
</evidence>
<evidence type="ECO:0000256" key="2">
    <source>
        <dbReference type="ARBA" id="ARBA00004496"/>
    </source>
</evidence>
<dbReference type="InterPro" id="IPR011029">
    <property type="entry name" value="DEATH-like_dom_sf"/>
</dbReference>
<evidence type="ECO:0000256" key="9">
    <source>
        <dbReference type="SAM" id="MobiDB-lite"/>
    </source>
</evidence>
<dbReference type="Pfam" id="PF15317">
    <property type="entry name" value="Lbh"/>
    <property type="match status" value="1"/>
</dbReference>
<evidence type="ECO:0000259" key="10">
    <source>
        <dbReference type="PROSITE" id="PS50209"/>
    </source>
</evidence>
<dbReference type="InterPro" id="IPR042945">
    <property type="entry name" value="LBH_dom_prot"/>
</dbReference>
<comment type="subcellular location">
    <subcellularLocation>
        <location evidence="2">Cytoplasm</location>
    </subcellularLocation>
    <subcellularLocation>
        <location evidence="1">Nucleus</location>
    </subcellularLocation>
</comment>
<dbReference type="InterPro" id="IPR013294">
    <property type="entry name" value="LBH"/>
</dbReference>
<dbReference type="Gene3D" id="1.10.533.10">
    <property type="entry name" value="Death Domain, Fas"/>
    <property type="match status" value="1"/>
</dbReference>
<dbReference type="OrthoDB" id="8937789at2759"/>
<keyword evidence="5" id="KW-0963">Cytoplasm</keyword>
<evidence type="ECO:0000313" key="11">
    <source>
        <dbReference type="EMBL" id="KAJ8274967.1"/>
    </source>
</evidence>
<accession>A0A9Q1DLY0</accession>